<dbReference type="OrthoDB" id="9808281at2"/>
<keyword evidence="2 5" id="KW-0808">Transferase</keyword>
<dbReference type="Proteomes" id="UP000628442">
    <property type="component" value="Unassembled WGS sequence"/>
</dbReference>
<dbReference type="AlphaFoldDB" id="A0A411WUE4"/>
<dbReference type="GO" id="GO:0019878">
    <property type="term" value="P:lysine biosynthetic process via aminoadipic acid"/>
    <property type="evidence" value="ECO:0007669"/>
    <property type="project" value="TreeGrafter"/>
</dbReference>
<dbReference type="RefSeq" id="WP_131144532.1">
    <property type="nucleotide sequence ID" value="NZ_BMWV01000009.1"/>
</dbReference>
<reference evidence="5 6" key="2">
    <citation type="submission" date="2019-02" db="EMBL/GenBank/DDBJ databases">
        <title>Draft Genome Sequences of Six Type Strains of the Genus Massilia.</title>
        <authorList>
            <person name="Miess H."/>
            <person name="Frediansyhah A."/>
            <person name="Gross H."/>
        </authorList>
    </citation>
    <scope>NUCLEOTIDE SEQUENCE [LARGE SCALE GENOMIC DNA]</scope>
    <source>
        <strain evidence="5 6">DSM 17472</strain>
    </source>
</reference>
<dbReference type="SUPFAM" id="SSF56214">
    <property type="entry name" value="4'-phosphopantetheinyl transferase"/>
    <property type="match status" value="2"/>
</dbReference>
<organism evidence="4 7">
    <name type="scientific">Pseudoduganella albidiflava</name>
    <dbReference type="NCBI Taxonomy" id="321983"/>
    <lineage>
        <taxon>Bacteria</taxon>
        <taxon>Pseudomonadati</taxon>
        <taxon>Pseudomonadota</taxon>
        <taxon>Betaproteobacteria</taxon>
        <taxon>Burkholderiales</taxon>
        <taxon>Oxalobacteraceae</taxon>
        <taxon>Telluria group</taxon>
        <taxon>Pseudoduganella</taxon>
    </lineage>
</organism>
<dbReference type="GO" id="GO:0008897">
    <property type="term" value="F:holo-[acyl-carrier-protein] synthase activity"/>
    <property type="evidence" value="ECO:0007669"/>
    <property type="project" value="InterPro"/>
</dbReference>
<protein>
    <submittedName>
        <fullName evidence="5">4'-phosphopantetheinyl transferase superfamily protein</fullName>
    </submittedName>
</protein>
<comment type="similarity">
    <text evidence="1">Belongs to the P-Pant transferase superfamily. Gsp/Sfp/HetI/AcpT family.</text>
</comment>
<proteinExistence type="inferred from homology"/>
<evidence type="ECO:0000313" key="4">
    <source>
        <dbReference type="EMBL" id="GGY53583.1"/>
    </source>
</evidence>
<dbReference type="GO" id="GO:0005829">
    <property type="term" value="C:cytosol"/>
    <property type="evidence" value="ECO:0007669"/>
    <property type="project" value="TreeGrafter"/>
</dbReference>
<gene>
    <name evidence="5" type="ORF">EYF70_05655</name>
    <name evidence="4" type="ORF">GCM10007387_39980</name>
</gene>
<dbReference type="InterPro" id="IPR050559">
    <property type="entry name" value="P-Pant_transferase_sf"/>
</dbReference>
<evidence type="ECO:0000256" key="1">
    <source>
        <dbReference type="ARBA" id="ARBA00010990"/>
    </source>
</evidence>
<dbReference type="PANTHER" id="PTHR12215">
    <property type="entry name" value="PHOSPHOPANTETHEINE TRANSFERASE"/>
    <property type="match status" value="1"/>
</dbReference>
<evidence type="ECO:0000313" key="6">
    <source>
        <dbReference type="Proteomes" id="UP000292307"/>
    </source>
</evidence>
<evidence type="ECO:0000256" key="2">
    <source>
        <dbReference type="ARBA" id="ARBA00022679"/>
    </source>
</evidence>
<feature type="domain" description="4'-phosphopantetheinyl transferase" evidence="3">
    <location>
        <begin position="108"/>
        <end position="163"/>
    </location>
</feature>
<dbReference type="GO" id="GO:0000287">
    <property type="term" value="F:magnesium ion binding"/>
    <property type="evidence" value="ECO:0007669"/>
    <property type="project" value="InterPro"/>
</dbReference>
<dbReference type="EMBL" id="BMWV01000009">
    <property type="protein sequence ID" value="GGY53583.1"/>
    <property type="molecule type" value="Genomic_DNA"/>
</dbReference>
<dbReference type="InterPro" id="IPR008278">
    <property type="entry name" value="4-PPantetheinyl_Trfase_dom"/>
</dbReference>
<evidence type="ECO:0000313" key="7">
    <source>
        <dbReference type="Proteomes" id="UP000628442"/>
    </source>
</evidence>
<dbReference type="InterPro" id="IPR037143">
    <property type="entry name" value="4-PPantetheinyl_Trfase_dom_sf"/>
</dbReference>
<evidence type="ECO:0000313" key="5">
    <source>
        <dbReference type="EMBL" id="QBI00393.1"/>
    </source>
</evidence>
<reference evidence="4" key="3">
    <citation type="submission" date="2022-12" db="EMBL/GenBank/DDBJ databases">
        <authorList>
            <person name="Sun Q."/>
            <person name="Kim S."/>
        </authorList>
    </citation>
    <scope>NUCLEOTIDE SEQUENCE</scope>
    <source>
        <strain evidence="4">KCTC 12343</strain>
    </source>
</reference>
<reference evidence="4" key="1">
    <citation type="journal article" date="2014" name="Int. J. Syst. Evol. Microbiol.">
        <title>Complete genome sequence of Corynebacterium casei LMG S-19264T (=DSM 44701T), isolated from a smear-ripened cheese.</title>
        <authorList>
            <consortium name="US DOE Joint Genome Institute (JGI-PGF)"/>
            <person name="Walter F."/>
            <person name="Albersmeier A."/>
            <person name="Kalinowski J."/>
            <person name="Ruckert C."/>
        </authorList>
    </citation>
    <scope>NUCLEOTIDE SEQUENCE</scope>
    <source>
        <strain evidence="4">KCTC 12343</strain>
    </source>
</reference>
<dbReference type="Proteomes" id="UP000292307">
    <property type="component" value="Chromosome"/>
</dbReference>
<accession>A0A411WUE4</accession>
<evidence type="ECO:0000259" key="3">
    <source>
        <dbReference type="Pfam" id="PF01648"/>
    </source>
</evidence>
<dbReference type="Pfam" id="PF01648">
    <property type="entry name" value="ACPS"/>
    <property type="match status" value="1"/>
</dbReference>
<name>A0A411WUE4_9BURK</name>
<keyword evidence="6" id="KW-1185">Reference proteome</keyword>
<dbReference type="EMBL" id="CP036401">
    <property type="protein sequence ID" value="QBI00393.1"/>
    <property type="molecule type" value="Genomic_DNA"/>
</dbReference>
<dbReference type="Gene3D" id="3.90.470.20">
    <property type="entry name" value="4'-phosphopantetheinyl transferase domain"/>
    <property type="match status" value="1"/>
</dbReference>
<dbReference type="PANTHER" id="PTHR12215:SF10">
    <property type="entry name" value="L-AMINOADIPATE-SEMIALDEHYDE DEHYDROGENASE-PHOSPHOPANTETHEINYL TRANSFERASE"/>
    <property type="match status" value="1"/>
</dbReference>
<sequence>MTAAAHVWLARCDGLDEARLHEYGRWLGAGERERGFVREARRRQFIAARALLRIAIGTLLGVPPESVELGGAPGRAPWLVAPAVPLPGLSVSHSGPWVGCAVSFATALGLDIEMKDAARDIGALAEQAFDAATCARLAALPEGARVDAFYAAWSTQEARIKLSVEAGGTYALPHDALSVVVCSAVPLADVPRLQIVDL</sequence>